<dbReference type="OrthoDB" id="429145at2759"/>
<sequence length="267" mass="29494">MAAKFGYRGDRAPVHWGSICSDWSVADNGKRQSPIDILTSKAVQSEELNSLKYNWHHDTQIKLVNTGHSPTWTVTPGRHTLTGGPLTDTYEMVQFHIHFSHDRKHGCEHTINGQSHSAEIHFVHFKKEYGSFGEALKHSDGLAVVGAFLDVTDDGDEHKLLSADLMPLSEVTNCKSSTAVNVNLAEYMLPTDKFYTYPGSLTTPGCAECVVWLVLDEPLLISGQAYGRMTSLESVEGGLLSRPGNYRPVQPVHGRTVKSSFNTNKIL</sequence>
<dbReference type="PROSITE" id="PS51144">
    <property type="entry name" value="ALPHA_CA_2"/>
    <property type="match status" value="1"/>
</dbReference>
<dbReference type="GO" id="GO:0004089">
    <property type="term" value="F:carbonate dehydratase activity"/>
    <property type="evidence" value="ECO:0007669"/>
    <property type="project" value="UniProtKB-EC"/>
</dbReference>
<comment type="similarity">
    <text evidence="1">Belongs to the alpha-carbonic anhydrase family.</text>
</comment>
<keyword evidence="9" id="KW-1185">Reference proteome</keyword>
<comment type="catalytic activity">
    <reaction evidence="6">
        <text>hydrogencarbonate + H(+) = CO2 + H2O</text>
        <dbReference type="Rhea" id="RHEA:10748"/>
        <dbReference type="ChEBI" id="CHEBI:15377"/>
        <dbReference type="ChEBI" id="CHEBI:15378"/>
        <dbReference type="ChEBI" id="CHEBI:16526"/>
        <dbReference type="ChEBI" id="CHEBI:17544"/>
        <dbReference type="EC" id="4.2.1.1"/>
    </reaction>
</comment>
<dbReference type="GO" id="GO:0008270">
    <property type="term" value="F:zinc ion binding"/>
    <property type="evidence" value="ECO:0007669"/>
    <property type="project" value="InterPro"/>
</dbReference>
<dbReference type="Pfam" id="PF00194">
    <property type="entry name" value="Carb_anhydrase"/>
    <property type="match status" value="1"/>
</dbReference>
<dbReference type="SMART" id="SM01057">
    <property type="entry name" value="Carb_anhydrase"/>
    <property type="match status" value="1"/>
</dbReference>
<dbReference type="Proteomes" id="UP000593567">
    <property type="component" value="Unassembled WGS sequence"/>
</dbReference>
<dbReference type="CDD" id="cd00326">
    <property type="entry name" value="alpha_CA"/>
    <property type="match status" value="1"/>
</dbReference>
<dbReference type="Gene3D" id="3.10.200.10">
    <property type="entry name" value="Alpha carbonic anhydrase"/>
    <property type="match status" value="1"/>
</dbReference>
<comment type="caution">
    <text evidence="8">The sequence shown here is derived from an EMBL/GenBank/DDBJ whole genome shotgun (WGS) entry which is preliminary data.</text>
</comment>
<accession>A0A7J7K7R3</accession>
<protein>
    <recommendedName>
        <fullName evidence="2">carbonic anhydrase</fullName>
        <ecNumber evidence="2">4.2.1.1</ecNumber>
    </recommendedName>
</protein>
<dbReference type="PANTHER" id="PTHR18952">
    <property type="entry name" value="CARBONIC ANHYDRASE"/>
    <property type="match status" value="1"/>
</dbReference>
<dbReference type="PANTHER" id="PTHR18952:SF265">
    <property type="entry name" value="CARBONIC ANHYDRASE"/>
    <property type="match status" value="1"/>
</dbReference>
<keyword evidence="4" id="KW-0862">Zinc</keyword>
<evidence type="ECO:0000256" key="5">
    <source>
        <dbReference type="ARBA" id="ARBA00023239"/>
    </source>
</evidence>
<evidence type="ECO:0000256" key="1">
    <source>
        <dbReference type="ARBA" id="ARBA00010718"/>
    </source>
</evidence>
<keyword evidence="5" id="KW-0456">Lyase</keyword>
<evidence type="ECO:0000256" key="4">
    <source>
        <dbReference type="ARBA" id="ARBA00022833"/>
    </source>
</evidence>
<name>A0A7J7K7R3_BUGNE</name>
<dbReference type="SUPFAM" id="SSF51069">
    <property type="entry name" value="Carbonic anhydrase"/>
    <property type="match status" value="1"/>
</dbReference>
<dbReference type="EC" id="4.2.1.1" evidence="2"/>
<dbReference type="InterPro" id="IPR023561">
    <property type="entry name" value="Carbonic_anhydrase_a-class"/>
</dbReference>
<evidence type="ECO:0000256" key="3">
    <source>
        <dbReference type="ARBA" id="ARBA00022723"/>
    </source>
</evidence>
<reference evidence="8" key="1">
    <citation type="submission" date="2020-06" db="EMBL/GenBank/DDBJ databases">
        <title>Draft genome of Bugula neritina, a colonial animal packing powerful symbionts and potential medicines.</title>
        <authorList>
            <person name="Rayko M."/>
        </authorList>
    </citation>
    <scope>NUCLEOTIDE SEQUENCE [LARGE SCALE GENOMIC DNA]</scope>
    <source>
        <strain evidence="8">Kwan_BN1</strain>
    </source>
</reference>
<evidence type="ECO:0000259" key="7">
    <source>
        <dbReference type="PROSITE" id="PS51144"/>
    </source>
</evidence>
<organism evidence="8 9">
    <name type="scientific">Bugula neritina</name>
    <name type="common">Brown bryozoan</name>
    <name type="synonym">Sertularia neritina</name>
    <dbReference type="NCBI Taxonomy" id="10212"/>
    <lineage>
        <taxon>Eukaryota</taxon>
        <taxon>Metazoa</taxon>
        <taxon>Spiralia</taxon>
        <taxon>Lophotrochozoa</taxon>
        <taxon>Bryozoa</taxon>
        <taxon>Gymnolaemata</taxon>
        <taxon>Cheilostomatida</taxon>
        <taxon>Flustrina</taxon>
        <taxon>Buguloidea</taxon>
        <taxon>Bugulidae</taxon>
        <taxon>Bugula</taxon>
    </lineage>
</organism>
<gene>
    <name evidence="8" type="ORF">EB796_007015</name>
</gene>
<evidence type="ECO:0000256" key="6">
    <source>
        <dbReference type="ARBA" id="ARBA00048348"/>
    </source>
</evidence>
<dbReference type="InterPro" id="IPR036398">
    <property type="entry name" value="CA_dom_sf"/>
</dbReference>
<proteinExistence type="inferred from homology"/>
<dbReference type="EMBL" id="VXIV02001024">
    <property type="protein sequence ID" value="KAF6034672.1"/>
    <property type="molecule type" value="Genomic_DNA"/>
</dbReference>
<evidence type="ECO:0000313" key="9">
    <source>
        <dbReference type="Proteomes" id="UP000593567"/>
    </source>
</evidence>
<keyword evidence="3" id="KW-0479">Metal-binding</keyword>
<evidence type="ECO:0000313" key="8">
    <source>
        <dbReference type="EMBL" id="KAF6034672.1"/>
    </source>
</evidence>
<dbReference type="AlphaFoldDB" id="A0A7J7K7R3"/>
<evidence type="ECO:0000256" key="2">
    <source>
        <dbReference type="ARBA" id="ARBA00012925"/>
    </source>
</evidence>
<feature type="domain" description="Alpha-carbonic anhydrase" evidence="7">
    <location>
        <begin position="3"/>
        <end position="261"/>
    </location>
</feature>
<dbReference type="InterPro" id="IPR001148">
    <property type="entry name" value="CA_dom"/>
</dbReference>